<dbReference type="InterPro" id="IPR013655">
    <property type="entry name" value="PAS_fold_3"/>
</dbReference>
<name>A0ABW8IIQ5_9GAMM</name>
<dbReference type="Gene3D" id="3.20.20.450">
    <property type="entry name" value="EAL domain"/>
    <property type="match status" value="1"/>
</dbReference>
<dbReference type="SUPFAM" id="SSF141868">
    <property type="entry name" value="EAL domain-like"/>
    <property type="match status" value="1"/>
</dbReference>
<gene>
    <name evidence="5" type="ORF">ISP18_10800</name>
</gene>
<dbReference type="InterPro" id="IPR000014">
    <property type="entry name" value="PAS"/>
</dbReference>
<comment type="caution">
    <text evidence="5">The sequence shown here is derived from an EMBL/GenBank/DDBJ whole genome shotgun (WGS) entry which is preliminary data.</text>
</comment>
<dbReference type="InterPro" id="IPR035919">
    <property type="entry name" value="EAL_sf"/>
</dbReference>
<feature type="transmembrane region" description="Helical" evidence="1">
    <location>
        <begin position="269"/>
        <end position="290"/>
    </location>
</feature>
<feature type="domain" description="PAS" evidence="2">
    <location>
        <begin position="434"/>
        <end position="494"/>
    </location>
</feature>
<dbReference type="Pfam" id="PF00563">
    <property type="entry name" value="EAL"/>
    <property type="match status" value="1"/>
</dbReference>
<evidence type="ECO:0000259" key="4">
    <source>
        <dbReference type="PROSITE" id="PS50883"/>
    </source>
</evidence>
<evidence type="ECO:0000256" key="1">
    <source>
        <dbReference type="SAM" id="Phobius"/>
    </source>
</evidence>
<dbReference type="InterPro" id="IPR052155">
    <property type="entry name" value="Biofilm_reg_signaling"/>
</dbReference>
<dbReference type="CDD" id="cd00130">
    <property type="entry name" value="PAS"/>
    <property type="match status" value="2"/>
</dbReference>
<dbReference type="SUPFAM" id="SSF55785">
    <property type="entry name" value="PYP-like sensor domain (PAS domain)"/>
    <property type="match status" value="2"/>
</dbReference>
<dbReference type="PANTHER" id="PTHR44757">
    <property type="entry name" value="DIGUANYLATE CYCLASE DGCP"/>
    <property type="match status" value="1"/>
</dbReference>
<dbReference type="PROSITE" id="PS50883">
    <property type="entry name" value="EAL"/>
    <property type="match status" value="1"/>
</dbReference>
<accession>A0ABW8IIQ5</accession>
<dbReference type="Pfam" id="PF08447">
    <property type="entry name" value="PAS_3"/>
    <property type="match status" value="1"/>
</dbReference>
<dbReference type="NCBIfam" id="TIGR00229">
    <property type="entry name" value="sensory_box"/>
    <property type="match status" value="1"/>
</dbReference>
<reference evidence="5 6" key="1">
    <citation type="submission" date="2020-10" db="EMBL/GenBank/DDBJ databases">
        <title>Phylogeny of dyella-like bacteria.</title>
        <authorList>
            <person name="Fu J."/>
        </authorList>
    </citation>
    <scope>NUCLEOTIDE SEQUENCE [LARGE SCALE GENOMIC DNA]</scope>
    <source>
        <strain evidence="5 6">DHG40</strain>
    </source>
</reference>
<dbReference type="InterPro" id="IPR035965">
    <property type="entry name" value="PAS-like_dom_sf"/>
</dbReference>
<sequence>MQNDAPKVVSQQAIRIFGSLTAVLLFVVLASDLRSNLRAQWNEGSRRANEAALNAAQMTLGPLRYSSNAIMLIAEEARRLHQALPQQDDTLMKGFVAAILRRQPQISGVAFVDLTSAGDTSMSSQAKSGVWASCDADSLSSATMPCFAPIEKSQNGWVLPFATRVEGQRWVVGEIQVAALERSLAHVPHAGDVSYSIVDTHGRVVLRGGNLEAMSAVARESGAPWWIQKLVGSQITAPLQATVPVGAYPFAVSVEATYQDVLATWRHQVAVAVVFYLFYLSAFICLLKVVSRANEIQRHYIRSLQAKTEDLRLAQRVGRTAMWSLSDHARRFECSEDAEELFGLPHGKTSASAKDFLAMVHPSDRLSLAHRVKTAWKSRAPLHIEFRIRLHSGTERLLSAGGQLVVDENGVRRMTGTVVDVTEQWEARQRQEESEHRFDALFEQNPLPFWVFDVASLRFLEVNAAAIRTYGYTREEFLAMSILDIRDPDDRPAVVTHVASPWEVRQTPKVWAHRTKDGAVISVRIHSGDITFAGRPARLVLAEDVTAHLADERELAYRASHDLITGLPNQHALMEWMDVRIAGGWAFEVAYIQLLGMDAVADTFGINVATGILQVVASRLAQLTDGRGYLAAVTQQSFVLADANKLTDTLLQAIANCVTDPIYYKDTQHQLNIVIGVASHPHDSIQSDALLARAALAAHAHIHSDEPVHHFEPAMAQQSREKLHFAASLRRAVKHHEFELHFQPITDFPDKRLIGLEALIRWPQADGSFIFPSTFIPLCEDSGLIVPLGEWVLSQAAKASRELRDAGFDSLPIAINVSPAELRNSDLIANIRAVRQAYSLADNALRIELTESSLIEHRDKAIAAMKQLRGDGVAVSLDDFGTGFSGLSYLRDLPIDTLKIDQAFVRNVDRDARSATICDAIIALGKSLKVSIVAEGIERHSQYRWLHNHGCDGAQGFYLGRPERLSDLMTRWSHAKDRVS</sequence>
<evidence type="ECO:0000259" key="2">
    <source>
        <dbReference type="PROSITE" id="PS50112"/>
    </source>
</evidence>
<protein>
    <submittedName>
        <fullName evidence="5">EAL domain-containing protein</fullName>
    </submittedName>
</protein>
<dbReference type="SMART" id="SM00267">
    <property type="entry name" value="GGDEF"/>
    <property type="match status" value="1"/>
</dbReference>
<dbReference type="Pfam" id="PF00990">
    <property type="entry name" value="GGDEF"/>
    <property type="match status" value="1"/>
</dbReference>
<keyword evidence="1" id="KW-0812">Transmembrane</keyword>
<dbReference type="Gene3D" id="2.10.70.100">
    <property type="match status" value="1"/>
</dbReference>
<dbReference type="PANTHER" id="PTHR44757:SF2">
    <property type="entry name" value="BIOFILM ARCHITECTURE MAINTENANCE PROTEIN MBAA"/>
    <property type="match status" value="1"/>
</dbReference>
<dbReference type="Pfam" id="PF13188">
    <property type="entry name" value="PAS_8"/>
    <property type="match status" value="1"/>
</dbReference>
<dbReference type="SUPFAM" id="SSF55073">
    <property type="entry name" value="Nucleotide cyclase"/>
    <property type="match status" value="1"/>
</dbReference>
<dbReference type="Gene3D" id="3.30.450.20">
    <property type="entry name" value="PAS domain"/>
    <property type="match status" value="2"/>
</dbReference>
<keyword evidence="1" id="KW-1133">Transmembrane helix</keyword>
<proteinExistence type="predicted"/>
<evidence type="ECO:0000313" key="6">
    <source>
        <dbReference type="Proteomes" id="UP001620409"/>
    </source>
</evidence>
<dbReference type="EMBL" id="JADIKI010000022">
    <property type="protein sequence ID" value="MFK2855079.1"/>
    <property type="molecule type" value="Genomic_DNA"/>
</dbReference>
<dbReference type="SMART" id="SM00091">
    <property type="entry name" value="PAS"/>
    <property type="match status" value="2"/>
</dbReference>
<dbReference type="InterPro" id="IPR001633">
    <property type="entry name" value="EAL_dom"/>
</dbReference>
<dbReference type="RefSeq" id="WP_380010760.1">
    <property type="nucleotide sequence ID" value="NZ_JADIKI010000022.1"/>
</dbReference>
<feature type="transmembrane region" description="Helical" evidence="1">
    <location>
        <begin position="12"/>
        <end position="30"/>
    </location>
</feature>
<dbReference type="PROSITE" id="PS50112">
    <property type="entry name" value="PAS"/>
    <property type="match status" value="1"/>
</dbReference>
<dbReference type="CDD" id="cd01948">
    <property type="entry name" value="EAL"/>
    <property type="match status" value="1"/>
</dbReference>
<keyword evidence="1" id="KW-0472">Membrane</keyword>
<dbReference type="InterPro" id="IPR000160">
    <property type="entry name" value="GGDEF_dom"/>
</dbReference>
<dbReference type="PROSITE" id="PS50113">
    <property type="entry name" value="PAC"/>
    <property type="match status" value="1"/>
</dbReference>
<keyword evidence="6" id="KW-1185">Reference proteome</keyword>
<dbReference type="Proteomes" id="UP001620409">
    <property type="component" value="Unassembled WGS sequence"/>
</dbReference>
<evidence type="ECO:0000259" key="3">
    <source>
        <dbReference type="PROSITE" id="PS50113"/>
    </source>
</evidence>
<dbReference type="InterPro" id="IPR043128">
    <property type="entry name" value="Rev_trsase/Diguanyl_cyclase"/>
</dbReference>
<dbReference type="InterPro" id="IPR000700">
    <property type="entry name" value="PAS-assoc_C"/>
</dbReference>
<evidence type="ECO:0000313" key="5">
    <source>
        <dbReference type="EMBL" id="MFK2855079.1"/>
    </source>
</evidence>
<feature type="domain" description="PAC" evidence="3">
    <location>
        <begin position="382"/>
        <end position="433"/>
    </location>
</feature>
<dbReference type="SMART" id="SM00052">
    <property type="entry name" value="EAL"/>
    <property type="match status" value="1"/>
</dbReference>
<feature type="domain" description="EAL" evidence="4">
    <location>
        <begin position="722"/>
        <end position="976"/>
    </location>
</feature>
<organism evidence="5 6">
    <name type="scientific">Dyella humi</name>
    <dbReference type="NCBI Taxonomy" id="1770547"/>
    <lineage>
        <taxon>Bacteria</taxon>
        <taxon>Pseudomonadati</taxon>
        <taxon>Pseudomonadota</taxon>
        <taxon>Gammaproteobacteria</taxon>
        <taxon>Lysobacterales</taxon>
        <taxon>Rhodanobacteraceae</taxon>
        <taxon>Dyella</taxon>
    </lineage>
</organism>
<dbReference type="InterPro" id="IPR029787">
    <property type="entry name" value="Nucleotide_cyclase"/>
</dbReference>
<dbReference type="Gene3D" id="3.30.70.270">
    <property type="match status" value="1"/>
</dbReference>